<dbReference type="GO" id="GO:0005886">
    <property type="term" value="C:plasma membrane"/>
    <property type="evidence" value="ECO:0007669"/>
    <property type="project" value="UniProtKB-SubCell"/>
</dbReference>
<accession>A0AAF0I795</accession>
<feature type="transmembrane region" description="Helical" evidence="10">
    <location>
        <begin position="83"/>
        <end position="105"/>
    </location>
</feature>
<keyword evidence="8" id="KW-0406">Ion transport</keyword>
<evidence type="ECO:0000256" key="1">
    <source>
        <dbReference type="ARBA" id="ARBA00004651"/>
    </source>
</evidence>
<feature type="transmembrane region" description="Helical" evidence="10">
    <location>
        <begin position="125"/>
        <end position="153"/>
    </location>
</feature>
<comment type="subcellular location">
    <subcellularLocation>
        <location evidence="1">Cell membrane</location>
        <topology evidence="1">Multi-pass membrane protein</topology>
    </subcellularLocation>
</comment>
<dbReference type="Pfam" id="PF02386">
    <property type="entry name" value="TrkH"/>
    <property type="match status" value="1"/>
</dbReference>
<dbReference type="InterPro" id="IPR004772">
    <property type="entry name" value="TrkH"/>
</dbReference>
<dbReference type="AlphaFoldDB" id="A0AAF0I795"/>
<protein>
    <submittedName>
        <fullName evidence="11">TrkH family potassium uptake protein</fullName>
    </submittedName>
</protein>
<evidence type="ECO:0000256" key="7">
    <source>
        <dbReference type="ARBA" id="ARBA00022989"/>
    </source>
</evidence>
<feature type="transmembrane region" description="Helical" evidence="10">
    <location>
        <begin position="231"/>
        <end position="250"/>
    </location>
</feature>
<sequence>MRKKHLFQTKHQTIKIPPGKLITLGFLALILVGALFLWLPISNQQGNLPFIDALFVATSAVCVTGLSTVTVSEQFTSFGQCILLLLIEIGGLGFMSVGILFLIMLRKKISFSSRLLLKDTLNIDTYAGVVKVMMFVLKISFIIQSIGALLLSFVFIPKLGLTKGLFFSIFHAVSAFCNAGFDLFGDSLVSFTSNPLVLLVISALIIAGGLGFLVWLDLIEYRHTKKITLHTKLALTVTLSLLLGGFIGLILSDWQNPNFYQETVKTGDKLLNFLFLAVTPRTAGFFNGDYLKMSYAGLMITMLLMFIGGTSGSTAGGLKTTTFGVLLLQVKSVLKGRKEAEFRQRTIPIDTVMKAFVMLFLYVTLVIGATLILFMTETVPEKAGIEYILFEVISAVATVGLSMGLTPELTVAGKIIVMCLMFIGRVGIFTVLLSLTSKENDQGNYRYPKGKVIIG</sequence>
<keyword evidence="12" id="KW-1185">Reference proteome</keyword>
<gene>
    <name evidence="11" type="ORF">OL234_07590</name>
</gene>
<keyword evidence="4" id="KW-0633">Potassium transport</keyword>
<keyword evidence="9 10" id="KW-0472">Membrane</keyword>
<keyword evidence="2" id="KW-0813">Transport</keyword>
<proteinExistence type="predicted"/>
<keyword evidence="3" id="KW-1003">Cell membrane</keyword>
<dbReference type="KEGG" id="vie:OL234_07590"/>
<evidence type="ECO:0000256" key="9">
    <source>
        <dbReference type="ARBA" id="ARBA00023136"/>
    </source>
</evidence>
<dbReference type="NCBIfam" id="TIGR00933">
    <property type="entry name" value="2a38"/>
    <property type="match status" value="1"/>
</dbReference>
<feature type="transmembrane region" description="Helical" evidence="10">
    <location>
        <begin position="165"/>
        <end position="184"/>
    </location>
</feature>
<evidence type="ECO:0000256" key="8">
    <source>
        <dbReference type="ARBA" id="ARBA00023065"/>
    </source>
</evidence>
<evidence type="ECO:0000256" key="3">
    <source>
        <dbReference type="ARBA" id="ARBA00022475"/>
    </source>
</evidence>
<keyword evidence="6" id="KW-0630">Potassium</keyword>
<feature type="transmembrane region" description="Helical" evidence="10">
    <location>
        <begin position="21"/>
        <end position="41"/>
    </location>
</feature>
<dbReference type="EMBL" id="CP110232">
    <property type="protein sequence ID" value="WEG72841.1"/>
    <property type="molecule type" value="Genomic_DNA"/>
</dbReference>
<feature type="transmembrane region" description="Helical" evidence="10">
    <location>
        <begin position="295"/>
        <end position="318"/>
    </location>
</feature>
<dbReference type="GO" id="GO:0015379">
    <property type="term" value="F:potassium:chloride symporter activity"/>
    <property type="evidence" value="ECO:0007669"/>
    <property type="project" value="InterPro"/>
</dbReference>
<name>A0AAF0I795_9ENTE</name>
<organism evidence="11 12">
    <name type="scientific">Vagococcus intermedius</name>
    <dbReference type="NCBI Taxonomy" id="2991418"/>
    <lineage>
        <taxon>Bacteria</taxon>
        <taxon>Bacillati</taxon>
        <taxon>Bacillota</taxon>
        <taxon>Bacilli</taxon>
        <taxon>Lactobacillales</taxon>
        <taxon>Enterococcaceae</taxon>
        <taxon>Vagococcus</taxon>
    </lineage>
</organism>
<evidence type="ECO:0000256" key="10">
    <source>
        <dbReference type="SAM" id="Phobius"/>
    </source>
</evidence>
<feature type="transmembrane region" description="Helical" evidence="10">
    <location>
        <begin position="196"/>
        <end position="219"/>
    </location>
</feature>
<feature type="transmembrane region" description="Helical" evidence="10">
    <location>
        <begin position="53"/>
        <end position="71"/>
    </location>
</feature>
<feature type="transmembrane region" description="Helical" evidence="10">
    <location>
        <begin position="387"/>
        <end position="405"/>
    </location>
</feature>
<dbReference type="RefSeq" id="WP_275468644.1">
    <property type="nucleotide sequence ID" value="NZ_CP110232.1"/>
</dbReference>
<evidence type="ECO:0000313" key="11">
    <source>
        <dbReference type="EMBL" id="WEG72841.1"/>
    </source>
</evidence>
<evidence type="ECO:0000256" key="4">
    <source>
        <dbReference type="ARBA" id="ARBA00022538"/>
    </source>
</evidence>
<dbReference type="Proteomes" id="UP001179647">
    <property type="component" value="Chromosome"/>
</dbReference>
<feature type="transmembrane region" description="Helical" evidence="10">
    <location>
        <begin position="270"/>
        <end position="288"/>
    </location>
</feature>
<keyword evidence="7 10" id="KW-1133">Transmembrane helix</keyword>
<dbReference type="PANTHER" id="PTHR32024:SF1">
    <property type="entry name" value="KTR SYSTEM POTASSIUM UPTAKE PROTEIN B"/>
    <property type="match status" value="1"/>
</dbReference>
<keyword evidence="5 10" id="KW-0812">Transmembrane</keyword>
<evidence type="ECO:0000256" key="2">
    <source>
        <dbReference type="ARBA" id="ARBA00022448"/>
    </source>
</evidence>
<dbReference type="InterPro" id="IPR003445">
    <property type="entry name" value="Cat_transpt"/>
</dbReference>
<evidence type="ECO:0000256" key="6">
    <source>
        <dbReference type="ARBA" id="ARBA00022958"/>
    </source>
</evidence>
<feature type="transmembrane region" description="Helical" evidence="10">
    <location>
        <begin position="411"/>
        <end position="436"/>
    </location>
</feature>
<dbReference type="PANTHER" id="PTHR32024">
    <property type="entry name" value="TRK SYSTEM POTASSIUM UPTAKE PROTEIN TRKG-RELATED"/>
    <property type="match status" value="1"/>
</dbReference>
<evidence type="ECO:0000256" key="5">
    <source>
        <dbReference type="ARBA" id="ARBA00022692"/>
    </source>
</evidence>
<reference evidence="11" key="1">
    <citation type="submission" date="2022-10" db="EMBL/GenBank/DDBJ databases">
        <title>Vagococcus sp. isolated from poultry meat.</title>
        <authorList>
            <person name="Johansson P."/>
            <person name="Bjorkroth J."/>
        </authorList>
    </citation>
    <scope>NUCLEOTIDE SEQUENCE</scope>
    <source>
        <strain evidence="11">STAA11</strain>
    </source>
</reference>
<evidence type="ECO:0000313" key="12">
    <source>
        <dbReference type="Proteomes" id="UP001179647"/>
    </source>
</evidence>
<feature type="transmembrane region" description="Helical" evidence="10">
    <location>
        <begin position="355"/>
        <end position="375"/>
    </location>
</feature>